<dbReference type="Gene3D" id="3.60.140.10">
    <property type="entry name" value="CNF1/YfiH-like putative cysteine hydrolases"/>
    <property type="match status" value="1"/>
</dbReference>
<dbReference type="Proteomes" id="UP000811844">
    <property type="component" value="Unassembled WGS sequence"/>
</dbReference>
<protein>
    <recommendedName>
        <fullName evidence="10">Purine nucleoside phosphorylase</fullName>
    </recommendedName>
</protein>
<dbReference type="InterPro" id="IPR011324">
    <property type="entry name" value="Cytotoxic_necrot_fac-like_cat"/>
</dbReference>
<organism evidence="11 12">
    <name type="scientific">Shewanella intestini</name>
    <dbReference type="NCBI Taxonomy" id="2017544"/>
    <lineage>
        <taxon>Bacteria</taxon>
        <taxon>Pseudomonadati</taxon>
        <taxon>Pseudomonadota</taxon>
        <taxon>Gammaproteobacteria</taxon>
        <taxon>Alteromonadales</taxon>
        <taxon>Shewanellaceae</taxon>
        <taxon>Shewanella</taxon>
    </lineage>
</organism>
<evidence type="ECO:0000256" key="2">
    <source>
        <dbReference type="ARBA" id="ARBA00007353"/>
    </source>
</evidence>
<dbReference type="RefSeq" id="WP_153666175.1">
    <property type="nucleotide sequence ID" value="NZ_JAAIKR010000019.1"/>
</dbReference>
<name>A0ABS5I5X6_9GAMM</name>
<dbReference type="InterPro" id="IPR003730">
    <property type="entry name" value="Cu_polyphenol_OxRdtase"/>
</dbReference>
<dbReference type="SUPFAM" id="SSF64438">
    <property type="entry name" value="CNF1/YfiH-like putative cysteine hydrolases"/>
    <property type="match status" value="1"/>
</dbReference>
<comment type="catalytic activity">
    <reaction evidence="7">
        <text>adenosine + H2O + H(+) = inosine + NH4(+)</text>
        <dbReference type="Rhea" id="RHEA:24408"/>
        <dbReference type="ChEBI" id="CHEBI:15377"/>
        <dbReference type="ChEBI" id="CHEBI:15378"/>
        <dbReference type="ChEBI" id="CHEBI:16335"/>
        <dbReference type="ChEBI" id="CHEBI:17596"/>
        <dbReference type="ChEBI" id="CHEBI:28938"/>
        <dbReference type="EC" id="3.5.4.4"/>
    </reaction>
    <physiologicalReaction direction="left-to-right" evidence="7">
        <dbReference type="Rhea" id="RHEA:24409"/>
    </physiologicalReaction>
</comment>
<comment type="similarity">
    <text evidence="2 10">Belongs to the purine nucleoside phosphorylase YfiH/LACC1 family.</text>
</comment>
<sequence length="259" mass="28649">MWQHEWPVPENVGLAFTDRFNGVSRAPFSSLNVGTHVGDDINLVAQNRQLLVKQLALPAEPIWLEQVHSTIVLNNPQPKTLPFTADGSYTNQAHIVCTVMTADCLPVVICNKAGTEVAAVHAGWRGLCHGIIEQALQMFNASPSQLMAYLGPAIGPQQFEVGAEVRQAFIDKQPQAQVCFRPVTASNHTSFNHSLESSPSLLPQKYLANIYQLAQQRLTAMGVNDIYSSDECTVSNLDFFSYRREQQTGRQATLVWLKS</sequence>
<accession>A0ABS5I5X6</accession>
<dbReference type="PANTHER" id="PTHR30616">
    <property type="entry name" value="UNCHARACTERIZED PROTEIN YFIH"/>
    <property type="match status" value="1"/>
</dbReference>
<evidence type="ECO:0000256" key="3">
    <source>
        <dbReference type="ARBA" id="ARBA00022679"/>
    </source>
</evidence>
<evidence type="ECO:0000256" key="6">
    <source>
        <dbReference type="ARBA" id="ARBA00022833"/>
    </source>
</evidence>
<keyword evidence="12" id="KW-1185">Reference proteome</keyword>
<keyword evidence="4" id="KW-0479">Metal-binding</keyword>
<comment type="caution">
    <text evidence="11">The sequence shown here is derived from an EMBL/GenBank/DDBJ whole genome shotgun (WGS) entry which is preliminary data.</text>
</comment>
<dbReference type="PANTHER" id="PTHR30616:SF2">
    <property type="entry name" value="PURINE NUCLEOSIDE PHOSPHORYLASE LACC1"/>
    <property type="match status" value="1"/>
</dbReference>
<reference evidence="11 12" key="1">
    <citation type="submission" date="2020-02" db="EMBL/GenBank/DDBJ databases">
        <title>Shewanella WXL01 sp. nov., a marine bacterium isolated from green algae in Luhuitou Fringing Reef (Northern South China Sea).</title>
        <authorList>
            <person name="Wang X."/>
        </authorList>
    </citation>
    <scope>NUCLEOTIDE SEQUENCE [LARGE SCALE GENOMIC DNA]</scope>
    <source>
        <strain evidence="11 12">MCCC 1A01895</strain>
    </source>
</reference>
<comment type="catalytic activity">
    <reaction evidence="8">
        <text>adenosine + phosphate = alpha-D-ribose 1-phosphate + adenine</text>
        <dbReference type="Rhea" id="RHEA:27642"/>
        <dbReference type="ChEBI" id="CHEBI:16335"/>
        <dbReference type="ChEBI" id="CHEBI:16708"/>
        <dbReference type="ChEBI" id="CHEBI:43474"/>
        <dbReference type="ChEBI" id="CHEBI:57720"/>
        <dbReference type="EC" id="2.4.2.1"/>
    </reaction>
    <physiologicalReaction direction="left-to-right" evidence="8">
        <dbReference type="Rhea" id="RHEA:27643"/>
    </physiologicalReaction>
</comment>
<evidence type="ECO:0000313" key="12">
    <source>
        <dbReference type="Proteomes" id="UP000811844"/>
    </source>
</evidence>
<evidence type="ECO:0000256" key="8">
    <source>
        <dbReference type="ARBA" id="ARBA00048968"/>
    </source>
</evidence>
<comment type="catalytic activity">
    <reaction evidence="1">
        <text>inosine + phosphate = alpha-D-ribose 1-phosphate + hypoxanthine</text>
        <dbReference type="Rhea" id="RHEA:27646"/>
        <dbReference type="ChEBI" id="CHEBI:17368"/>
        <dbReference type="ChEBI" id="CHEBI:17596"/>
        <dbReference type="ChEBI" id="CHEBI:43474"/>
        <dbReference type="ChEBI" id="CHEBI:57720"/>
        <dbReference type="EC" id="2.4.2.1"/>
    </reaction>
    <physiologicalReaction direction="left-to-right" evidence="1">
        <dbReference type="Rhea" id="RHEA:27647"/>
    </physiologicalReaction>
</comment>
<keyword evidence="3" id="KW-0808">Transferase</keyword>
<comment type="catalytic activity">
    <reaction evidence="9">
        <text>S-methyl-5'-thioadenosine + phosphate = 5-(methylsulfanyl)-alpha-D-ribose 1-phosphate + adenine</text>
        <dbReference type="Rhea" id="RHEA:11852"/>
        <dbReference type="ChEBI" id="CHEBI:16708"/>
        <dbReference type="ChEBI" id="CHEBI:17509"/>
        <dbReference type="ChEBI" id="CHEBI:43474"/>
        <dbReference type="ChEBI" id="CHEBI:58533"/>
        <dbReference type="EC" id="2.4.2.28"/>
    </reaction>
    <physiologicalReaction direction="left-to-right" evidence="9">
        <dbReference type="Rhea" id="RHEA:11853"/>
    </physiologicalReaction>
</comment>
<evidence type="ECO:0000256" key="4">
    <source>
        <dbReference type="ARBA" id="ARBA00022723"/>
    </source>
</evidence>
<dbReference type="EMBL" id="JAAIKR010000019">
    <property type="protein sequence ID" value="MBR9729429.1"/>
    <property type="molecule type" value="Genomic_DNA"/>
</dbReference>
<evidence type="ECO:0000313" key="11">
    <source>
        <dbReference type="EMBL" id="MBR9729429.1"/>
    </source>
</evidence>
<dbReference type="InterPro" id="IPR038371">
    <property type="entry name" value="Cu_polyphenol_OxRdtase_sf"/>
</dbReference>
<dbReference type="NCBIfam" id="TIGR00726">
    <property type="entry name" value="peptidoglycan editing factor PgeF"/>
    <property type="match status" value="1"/>
</dbReference>
<evidence type="ECO:0000256" key="10">
    <source>
        <dbReference type="RuleBase" id="RU361274"/>
    </source>
</evidence>
<evidence type="ECO:0000256" key="7">
    <source>
        <dbReference type="ARBA" id="ARBA00047989"/>
    </source>
</evidence>
<gene>
    <name evidence="11" type="primary">pgeF</name>
    <name evidence="11" type="ORF">G3R48_15730</name>
</gene>
<keyword evidence="5" id="KW-0378">Hydrolase</keyword>
<keyword evidence="6" id="KW-0862">Zinc</keyword>
<dbReference type="Pfam" id="PF02578">
    <property type="entry name" value="Cu-oxidase_4"/>
    <property type="match status" value="1"/>
</dbReference>
<evidence type="ECO:0000256" key="1">
    <source>
        <dbReference type="ARBA" id="ARBA00000553"/>
    </source>
</evidence>
<evidence type="ECO:0000256" key="9">
    <source>
        <dbReference type="ARBA" id="ARBA00049893"/>
    </source>
</evidence>
<evidence type="ECO:0000256" key="5">
    <source>
        <dbReference type="ARBA" id="ARBA00022801"/>
    </source>
</evidence>
<proteinExistence type="inferred from homology"/>
<dbReference type="CDD" id="cd16833">
    <property type="entry name" value="YfiH"/>
    <property type="match status" value="1"/>
</dbReference>